<reference evidence="7" key="1">
    <citation type="journal article" date="2019" name="Int. J. Syst. Evol. Microbiol.">
        <title>The Global Catalogue of Microorganisms (GCM) 10K type strain sequencing project: providing services to taxonomists for standard genome sequencing and annotation.</title>
        <authorList>
            <consortium name="The Broad Institute Genomics Platform"/>
            <consortium name="The Broad Institute Genome Sequencing Center for Infectious Disease"/>
            <person name="Wu L."/>
            <person name="Ma J."/>
        </authorList>
    </citation>
    <scope>NUCLEOTIDE SEQUENCE [LARGE SCALE GENOMIC DNA]</scope>
    <source>
        <strain evidence="7">CGMCC 1.13574</strain>
    </source>
</reference>
<keyword evidence="6" id="KW-0645">Protease</keyword>
<feature type="signal peptide" evidence="4">
    <location>
        <begin position="1"/>
        <end position="24"/>
    </location>
</feature>
<dbReference type="PANTHER" id="PTHR11705:SF145">
    <property type="entry name" value="PEPTIDASE M14 CARBOXYPEPTIDASE A DOMAIN-CONTAINING PROTEIN"/>
    <property type="match status" value="1"/>
</dbReference>
<dbReference type="PROSITE" id="PS52035">
    <property type="entry name" value="PEPTIDASE_M14"/>
    <property type="match status" value="1"/>
</dbReference>
<keyword evidence="6" id="KW-0121">Carboxypeptidase</keyword>
<evidence type="ECO:0000256" key="2">
    <source>
        <dbReference type="ARBA" id="ARBA00005988"/>
    </source>
</evidence>
<dbReference type="EMBL" id="JBHSGG010000019">
    <property type="protein sequence ID" value="MFC4727946.1"/>
    <property type="molecule type" value="Genomic_DNA"/>
</dbReference>
<sequence length="598" mass="66580">MPQPLHALLAAALLAALPHAPTRAAQPDHALATESERSGFLRTGRYEEVLRLCDAYAARWPEAVRCETFGTTPEGRPMVALVASRSGALTPEAARAQGLPVTLFQGGIHPGEADGKDAGFLALRELLEGEAAAGALERQVVLFVPMFNADGHERFGRYNRPNQRGPEEMGWRTTAQNHNLNREYVKADAPEMQAMQAFMQRWDPLLLVDLHATNGAQFEHDISIQVEPLKAGDPALREVGLALRTGTIERLAAHGSLPLEFYPSFVVSDDPTSGFEDGVPTGRFSHGFMPLVNRLGMLVETHSWKPYPERVRATRNTIVAVAEQMQAQGAAWRRIADAADDRARRLGGSRVPLTWAVTDTARTIDFRGYAYTRTQSEVSGALMTRYDETTPQVWRVPLREEVVPEIVVTAPRGGYVVPAAHAERVAAKLRQHGIAFSRLERAHPEAPTETFRAERVSFAPRSVEARQPVQLAGSWSREPRDVPAGSLYVPIAQPRARLVMELLEPQAPDSLAAWGDFNIAFERKEYMEAYVAEDVAREMLEDPAVRREFETRLAEDPEFAASPSARLEFFYRRHSSWDERLNLYPVFRVDAALERASR</sequence>
<keyword evidence="6" id="KW-0378">Hydrolase</keyword>
<feature type="active site" description="Proton donor/acceptor" evidence="3">
    <location>
        <position position="300"/>
    </location>
</feature>
<dbReference type="GO" id="GO:0004180">
    <property type="term" value="F:carboxypeptidase activity"/>
    <property type="evidence" value="ECO:0007669"/>
    <property type="project" value="UniProtKB-KW"/>
</dbReference>
<dbReference type="Pfam" id="PF00246">
    <property type="entry name" value="Peptidase_M14"/>
    <property type="match status" value="1"/>
</dbReference>
<dbReference type="RefSeq" id="WP_377003966.1">
    <property type="nucleotide sequence ID" value="NZ_JBHSGG010000019.1"/>
</dbReference>
<organism evidence="6 7">
    <name type="scientific">Coralloluteibacterium thermophilum</name>
    <dbReference type="NCBI Taxonomy" id="2707049"/>
    <lineage>
        <taxon>Bacteria</taxon>
        <taxon>Pseudomonadati</taxon>
        <taxon>Pseudomonadota</taxon>
        <taxon>Gammaproteobacteria</taxon>
        <taxon>Lysobacterales</taxon>
        <taxon>Lysobacteraceae</taxon>
        <taxon>Coralloluteibacterium</taxon>
    </lineage>
</organism>
<keyword evidence="7" id="KW-1185">Reference proteome</keyword>
<evidence type="ECO:0000256" key="4">
    <source>
        <dbReference type="SAM" id="SignalP"/>
    </source>
</evidence>
<evidence type="ECO:0000259" key="5">
    <source>
        <dbReference type="PROSITE" id="PS52035"/>
    </source>
</evidence>
<dbReference type="SUPFAM" id="SSF53187">
    <property type="entry name" value="Zn-dependent exopeptidases"/>
    <property type="match status" value="1"/>
</dbReference>
<comment type="caution">
    <text evidence="6">The sequence shown here is derived from an EMBL/GenBank/DDBJ whole genome shotgun (WGS) entry which is preliminary data.</text>
</comment>
<dbReference type="Proteomes" id="UP001595892">
    <property type="component" value="Unassembled WGS sequence"/>
</dbReference>
<evidence type="ECO:0000313" key="6">
    <source>
        <dbReference type="EMBL" id="MFC4727946.1"/>
    </source>
</evidence>
<name>A0ABV9NL64_9GAMM</name>
<dbReference type="PANTHER" id="PTHR11705">
    <property type="entry name" value="PROTEASE FAMILY M14 CARBOXYPEPTIDASE A,B"/>
    <property type="match status" value="1"/>
</dbReference>
<comment type="cofactor">
    <cofactor evidence="1">
        <name>Zn(2+)</name>
        <dbReference type="ChEBI" id="CHEBI:29105"/>
    </cofactor>
</comment>
<dbReference type="InterPro" id="IPR000834">
    <property type="entry name" value="Peptidase_M14"/>
</dbReference>
<evidence type="ECO:0000256" key="1">
    <source>
        <dbReference type="ARBA" id="ARBA00001947"/>
    </source>
</evidence>
<keyword evidence="4" id="KW-0732">Signal</keyword>
<evidence type="ECO:0000256" key="3">
    <source>
        <dbReference type="PROSITE-ProRule" id="PRU01379"/>
    </source>
</evidence>
<feature type="chain" id="PRO_5045849999" evidence="4">
    <location>
        <begin position="25"/>
        <end position="598"/>
    </location>
</feature>
<feature type="domain" description="Peptidase M14" evidence="5">
    <location>
        <begin position="42"/>
        <end position="325"/>
    </location>
</feature>
<dbReference type="Gene3D" id="3.40.630.10">
    <property type="entry name" value="Zn peptidases"/>
    <property type="match status" value="1"/>
</dbReference>
<accession>A0ABV9NL64</accession>
<gene>
    <name evidence="6" type="ORF">ACFO3Q_07170</name>
</gene>
<proteinExistence type="inferred from homology"/>
<evidence type="ECO:0000313" key="7">
    <source>
        <dbReference type="Proteomes" id="UP001595892"/>
    </source>
</evidence>
<protein>
    <submittedName>
        <fullName evidence="6">M14 family zinc carboxypeptidase</fullName>
    </submittedName>
</protein>
<comment type="similarity">
    <text evidence="2 3">Belongs to the peptidase M14 family.</text>
</comment>